<evidence type="ECO:0000313" key="1">
    <source>
        <dbReference type="EMBL" id="GAD64819.1"/>
    </source>
</evidence>
<organism evidence="1 2">
    <name type="scientific">Aquipseudomonas alcaligenes (strain ATCC 14909 / DSM 50342 / CCUG 1425 / JCM 20561 / NBRC 14159 / NCIMB 9945 / NCTC 10367 / 1577)</name>
    <name type="common">Pseudomonas alcaligenes</name>
    <dbReference type="NCBI Taxonomy" id="1215092"/>
    <lineage>
        <taxon>Bacteria</taxon>
        <taxon>Pseudomonadati</taxon>
        <taxon>Pseudomonadota</taxon>
        <taxon>Gammaproteobacteria</taxon>
        <taxon>Pseudomonadales</taxon>
        <taxon>Pseudomonadaceae</taxon>
        <taxon>Aquipseudomonas</taxon>
    </lineage>
</organism>
<dbReference type="eggNOG" id="ENOG5032EMC">
    <property type="taxonomic scope" value="Bacteria"/>
</dbReference>
<sequence>MNHPSWIQSCGVRKLMIEDSYGCGTACLAMATGLTYEVARAHFKRVGLGVRRKSRPPYSTAGYEMLMALASTGRHTEMKKWAGWSNFKGLGCLKCVTGRSRGRTHWHWVVAFSHPLFGIVVFDPWNDLPGFQEPPLDTVFVSLESLTISRDWIQVADSTLTRTPIPRTSGQ</sequence>
<dbReference type="EMBL" id="BATI01000049">
    <property type="protein sequence ID" value="GAD64819.1"/>
    <property type="molecule type" value="Genomic_DNA"/>
</dbReference>
<comment type="caution">
    <text evidence="1">The sequence shown here is derived from an EMBL/GenBank/DDBJ whole genome shotgun (WGS) entry which is preliminary data.</text>
</comment>
<protein>
    <recommendedName>
        <fullName evidence="3">Peptidase C39 domain-containing protein</fullName>
    </recommendedName>
</protein>
<dbReference type="Proteomes" id="UP000016560">
    <property type="component" value="Unassembled WGS sequence"/>
</dbReference>
<evidence type="ECO:0000313" key="2">
    <source>
        <dbReference type="Proteomes" id="UP000016560"/>
    </source>
</evidence>
<reference evidence="1" key="1">
    <citation type="submission" date="2024-09" db="EMBL/GenBank/DDBJ databases">
        <title>Whole genome shotgun sequence of Pseudomonas alcaligenes NBRC 14159.</title>
        <authorList>
            <person name="Yoshida I."/>
            <person name="Hosoyama A."/>
            <person name="Tsuchikane K."/>
            <person name="Noguchi M."/>
            <person name="Hirakata S."/>
            <person name="Ando Y."/>
            <person name="Ohji S."/>
            <person name="Yamazoe A."/>
            <person name="Yamazaki S."/>
            <person name="Fujita N."/>
        </authorList>
    </citation>
    <scope>NUCLEOTIDE SEQUENCE</scope>
    <source>
        <strain evidence="1">NBRC 14159</strain>
    </source>
</reference>
<dbReference type="AlphaFoldDB" id="U3B4Q9"/>
<evidence type="ECO:0008006" key="3">
    <source>
        <dbReference type="Google" id="ProtNLM"/>
    </source>
</evidence>
<keyword evidence="2" id="KW-1185">Reference proteome</keyword>
<name>U3B4Q9_AQUA1</name>
<proteinExistence type="predicted"/>
<gene>
    <name evidence="1" type="ORF">PA6_049_00080</name>
</gene>
<accession>U3B4Q9</accession>